<proteinExistence type="predicted"/>
<evidence type="ECO:0000313" key="1">
    <source>
        <dbReference type="EMBL" id="JAD99191.1"/>
    </source>
</evidence>
<protein>
    <submittedName>
        <fullName evidence="1">MOCS3-2</fullName>
    </submittedName>
</protein>
<reference evidence="1" key="1">
    <citation type="submission" date="2014-09" db="EMBL/GenBank/DDBJ databases">
        <authorList>
            <person name="Magalhaes I.L.F."/>
            <person name="Oliveira U."/>
            <person name="Santos F.R."/>
            <person name="Vidigal T.H.D.A."/>
            <person name="Brescovit A.D."/>
            <person name="Santos A.J."/>
        </authorList>
    </citation>
    <scope>NUCLEOTIDE SEQUENCE</scope>
    <source>
        <tissue evidence="1">Shoot tissue taken approximately 20 cm above the soil surface</tissue>
    </source>
</reference>
<dbReference type="AlphaFoldDB" id="A0A0A9EGI8"/>
<organism evidence="1">
    <name type="scientific">Arundo donax</name>
    <name type="common">Giant reed</name>
    <name type="synonym">Donax arundinaceus</name>
    <dbReference type="NCBI Taxonomy" id="35708"/>
    <lineage>
        <taxon>Eukaryota</taxon>
        <taxon>Viridiplantae</taxon>
        <taxon>Streptophyta</taxon>
        <taxon>Embryophyta</taxon>
        <taxon>Tracheophyta</taxon>
        <taxon>Spermatophyta</taxon>
        <taxon>Magnoliopsida</taxon>
        <taxon>Liliopsida</taxon>
        <taxon>Poales</taxon>
        <taxon>Poaceae</taxon>
        <taxon>PACMAD clade</taxon>
        <taxon>Arundinoideae</taxon>
        <taxon>Arundineae</taxon>
        <taxon>Arundo</taxon>
    </lineage>
</organism>
<dbReference type="EMBL" id="GBRH01198704">
    <property type="protein sequence ID" value="JAD99191.1"/>
    <property type="molecule type" value="Transcribed_RNA"/>
</dbReference>
<name>A0A0A9EGI8_ARUDO</name>
<reference evidence="1" key="2">
    <citation type="journal article" date="2015" name="Data Brief">
        <title>Shoot transcriptome of the giant reed, Arundo donax.</title>
        <authorList>
            <person name="Barrero R.A."/>
            <person name="Guerrero F.D."/>
            <person name="Moolhuijzen P."/>
            <person name="Goolsby J.A."/>
            <person name="Tidwell J."/>
            <person name="Bellgard S.E."/>
            <person name="Bellgard M.I."/>
        </authorList>
    </citation>
    <scope>NUCLEOTIDE SEQUENCE</scope>
    <source>
        <tissue evidence="1">Shoot tissue taken approximately 20 cm above the soil surface</tissue>
    </source>
</reference>
<accession>A0A0A9EGI8</accession>
<sequence>MLSVPLSKSATSGNLPEMLRQWCSWGRCMYKLLCCYIVGFTPNKFRE</sequence>